<protein>
    <recommendedName>
        <fullName evidence="6">BIR-domain-containing protein</fullName>
    </recommendedName>
</protein>
<evidence type="ECO:0000256" key="2">
    <source>
        <dbReference type="ARBA" id="ARBA00022833"/>
    </source>
</evidence>
<gene>
    <name evidence="4" type="ORF">R3P38DRAFT_820230</name>
</gene>
<reference evidence="4 5" key="1">
    <citation type="journal article" date="2024" name="J Genomics">
        <title>Draft genome sequencing and assembly of Favolaschia claudopus CIRM-BRFM 2984 isolated from oak limbs.</title>
        <authorList>
            <person name="Navarro D."/>
            <person name="Drula E."/>
            <person name="Chaduli D."/>
            <person name="Cazenave R."/>
            <person name="Ahrendt S."/>
            <person name="Wang J."/>
            <person name="Lipzen A."/>
            <person name="Daum C."/>
            <person name="Barry K."/>
            <person name="Grigoriev I.V."/>
            <person name="Favel A."/>
            <person name="Rosso M.N."/>
            <person name="Martin F."/>
        </authorList>
    </citation>
    <scope>NUCLEOTIDE SEQUENCE [LARGE SCALE GENOMIC DNA]</scope>
    <source>
        <strain evidence="4 5">CIRM-BRFM 2984</strain>
    </source>
</reference>
<proteinExistence type="predicted"/>
<feature type="compositionally biased region" description="Pro residues" evidence="3">
    <location>
        <begin position="895"/>
        <end position="906"/>
    </location>
</feature>
<dbReference type="InterPro" id="IPR051190">
    <property type="entry name" value="Baculoviral_IAP"/>
</dbReference>
<feature type="compositionally biased region" description="Basic and acidic residues" evidence="3">
    <location>
        <begin position="178"/>
        <end position="190"/>
    </location>
</feature>
<evidence type="ECO:0000256" key="3">
    <source>
        <dbReference type="SAM" id="MobiDB-lite"/>
    </source>
</evidence>
<evidence type="ECO:0008006" key="6">
    <source>
        <dbReference type="Google" id="ProtNLM"/>
    </source>
</evidence>
<feature type="compositionally biased region" description="Basic and acidic residues" evidence="3">
    <location>
        <begin position="380"/>
        <end position="390"/>
    </location>
</feature>
<name>A0AAW0BZ11_9AGAR</name>
<keyword evidence="1" id="KW-0479">Metal-binding</keyword>
<feature type="compositionally biased region" description="Basic residues" evidence="3">
    <location>
        <begin position="452"/>
        <end position="462"/>
    </location>
</feature>
<organism evidence="4 5">
    <name type="scientific">Favolaschia claudopus</name>
    <dbReference type="NCBI Taxonomy" id="2862362"/>
    <lineage>
        <taxon>Eukaryota</taxon>
        <taxon>Fungi</taxon>
        <taxon>Dikarya</taxon>
        <taxon>Basidiomycota</taxon>
        <taxon>Agaricomycotina</taxon>
        <taxon>Agaricomycetes</taxon>
        <taxon>Agaricomycetidae</taxon>
        <taxon>Agaricales</taxon>
        <taxon>Marasmiineae</taxon>
        <taxon>Mycenaceae</taxon>
        <taxon>Favolaschia</taxon>
    </lineage>
</organism>
<dbReference type="AlphaFoldDB" id="A0AAW0BZ11"/>
<keyword evidence="2" id="KW-0862">Zinc</keyword>
<comment type="caution">
    <text evidence="4">The sequence shown here is derived from an EMBL/GenBank/DDBJ whole genome shotgun (WGS) entry which is preliminary data.</text>
</comment>
<feature type="compositionally biased region" description="Acidic residues" evidence="3">
    <location>
        <begin position="592"/>
        <end position="604"/>
    </location>
</feature>
<sequence>MDVFQNRLNSFLKTKRGKSLKWPHPKTWKATPNNLAEAGFYFDPSPEDPDNVTCFMCDKQITEWAEEDDPFDLHFQKCATTCAWANLRCGLRRDADSHGKFVFPDKSRLPTSKAMEKARLETFTMFGWKHDKNKKHLASSKKMAHAGFVFTPAEPGDDTGACLYCHVALGNWDEGDDPMQHHQDRDKPDDPCPFLTLAFPDSAAKQSKSTKRVPKPKPLAHTDMLMPTKTYDGSDDDGPVRAPPSRAGTKTPRTVTRSVSKTISRRPDPSSEEENVTPPPKKPGRSKSRHKISEDEQPDERVESPAPTRKRRPTTATRSRSKSAAPSAADLFDDDDVNEPDAPGPPRKVSRSRSKARDANEEPPAESAAPKSSRSRAKAKVTEAEKEAPKRPPSRSQTNPPSEPPPDGDTSDDGWFVAALPPPPATTSTKPASRAKGKAADVDDPFPPPAHSRTKSVSKPKGKAVETDSEVGSVAAPPAARSRTKSVSRPRGKDTDTEEPAPPPARSRTKSTRGKAPEAKTVEPDVVSRKEQKKKQVAETTETNRPPSRATAEPEARKPSSSRSKPSVDETKSKKPSSRAKAKPPPSGNTSQEEDANMDMEMEMEQYLPPASTEQAQPSKSRSKPPSRVESVADEPKPPRGRKPSSHSTTTKPALLPSKYQPQPVERLAEDGTGMPPTRTRKTSTRSTSAVPPVSRSTSTAAKVANKRDAPSAEPPEEEDVFMPQSEHQHSAAPSRSDPKPRSKPPSSRGGAQSSSKPKAPVPSVSPPPEKPPSTAQQKDVARSLDDEEADGSGSEEEPGGDLRIVDISTDDDELRAAKTPAKTKGKGKGKAKAKAKEAEKEKSVPPVAAAPKHPSPSPPPASQATEIDGVDDDVEMAEVEESVQLETGIDSLPATPPRTPAPPSNPFAADGDTDHPMTHAQQTSPEGFSFVPPLARDPFVNLESLTEAEQDMTVEEWIRYQMGIEYERFKRDGERQLGMFEVRAEEVRRAIETL</sequence>
<feature type="compositionally biased region" description="Acidic residues" evidence="3">
    <location>
        <begin position="869"/>
        <end position="884"/>
    </location>
</feature>
<feature type="compositionally biased region" description="Acidic residues" evidence="3">
    <location>
        <begin position="786"/>
        <end position="800"/>
    </location>
</feature>
<dbReference type="GO" id="GO:0046872">
    <property type="term" value="F:metal ion binding"/>
    <property type="evidence" value="ECO:0007669"/>
    <property type="project" value="UniProtKB-KW"/>
</dbReference>
<dbReference type="PANTHER" id="PTHR46771:SF5">
    <property type="entry name" value="DETERIN"/>
    <property type="match status" value="1"/>
</dbReference>
<dbReference type="InterPro" id="IPR001370">
    <property type="entry name" value="BIR_rpt"/>
</dbReference>
<evidence type="ECO:0000313" key="5">
    <source>
        <dbReference type="Proteomes" id="UP001362999"/>
    </source>
</evidence>
<keyword evidence="5" id="KW-1185">Reference proteome</keyword>
<feature type="region of interest" description="Disordered" evidence="3">
    <location>
        <begin position="176"/>
        <end position="933"/>
    </location>
</feature>
<feature type="compositionally biased region" description="Basic and acidic residues" evidence="3">
    <location>
        <begin position="291"/>
        <end position="303"/>
    </location>
</feature>
<dbReference type="Pfam" id="PF00653">
    <property type="entry name" value="BIR"/>
    <property type="match status" value="2"/>
</dbReference>
<feature type="compositionally biased region" description="Low complexity" evidence="3">
    <location>
        <begin position="314"/>
        <end position="329"/>
    </location>
</feature>
<dbReference type="SMART" id="SM00238">
    <property type="entry name" value="BIR"/>
    <property type="match status" value="2"/>
</dbReference>
<dbReference type="EMBL" id="JAWWNJ010000024">
    <property type="protein sequence ID" value="KAK7031567.1"/>
    <property type="molecule type" value="Genomic_DNA"/>
</dbReference>
<feature type="compositionally biased region" description="Polar residues" evidence="3">
    <location>
        <begin position="251"/>
        <end position="262"/>
    </location>
</feature>
<accession>A0AAW0BZ11</accession>
<dbReference type="SUPFAM" id="SSF57924">
    <property type="entry name" value="Inhibitor of apoptosis (IAP) repeat"/>
    <property type="match status" value="2"/>
</dbReference>
<feature type="compositionally biased region" description="Low complexity" evidence="3">
    <location>
        <begin position="618"/>
        <end position="628"/>
    </location>
</feature>
<dbReference type="PANTHER" id="PTHR46771">
    <property type="entry name" value="DETERIN"/>
    <property type="match status" value="1"/>
</dbReference>
<evidence type="ECO:0000256" key="1">
    <source>
        <dbReference type="ARBA" id="ARBA00022723"/>
    </source>
</evidence>
<dbReference type="CDD" id="cd00022">
    <property type="entry name" value="BIR"/>
    <property type="match status" value="1"/>
</dbReference>
<feature type="compositionally biased region" description="Low complexity" evidence="3">
    <location>
        <begin position="745"/>
        <end position="759"/>
    </location>
</feature>
<dbReference type="Proteomes" id="UP001362999">
    <property type="component" value="Unassembled WGS sequence"/>
</dbReference>
<dbReference type="PROSITE" id="PS50143">
    <property type="entry name" value="BIR_REPEAT_2"/>
    <property type="match status" value="2"/>
</dbReference>
<evidence type="ECO:0000313" key="4">
    <source>
        <dbReference type="EMBL" id="KAK7031567.1"/>
    </source>
</evidence>
<feature type="compositionally biased region" description="Basic and acidic residues" evidence="3">
    <location>
        <begin position="515"/>
        <end position="537"/>
    </location>
</feature>
<feature type="compositionally biased region" description="Pro residues" evidence="3">
    <location>
        <begin position="760"/>
        <end position="772"/>
    </location>
</feature>
<feature type="compositionally biased region" description="Basic residues" evidence="3">
    <location>
        <begin position="822"/>
        <end position="834"/>
    </location>
</feature>
<dbReference type="Gene3D" id="1.10.1170.10">
    <property type="entry name" value="Inhibitor Of Apoptosis Protein (2mihbC-IAP-1), Chain A"/>
    <property type="match status" value="2"/>
</dbReference>
<feature type="compositionally biased region" description="Basic and acidic residues" evidence="3">
    <location>
        <begin position="835"/>
        <end position="844"/>
    </location>
</feature>